<dbReference type="Proteomes" id="UP000636709">
    <property type="component" value="Unassembled WGS sequence"/>
</dbReference>
<name>A0A835E3T7_9POAL</name>
<protein>
    <submittedName>
        <fullName evidence="1">Uncharacterized protein</fullName>
    </submittedName>
</protein>
<proteinExistence type="predicted"/>
<organism evidence="1 2">
    <name type="scientific">Digitaria exilis</name>
    <dbReference type="NCBI Taxonomy" id="1010633"/>
    <lineage>
        <taxon>Eukaryota</taxon>
        <taxon>Viridiplantae</taxon>
        <taxon>Streptophyta</taxon>
        <taxon>Embryophyta</taxon>
        <taxon>Tracheophyta</taxon>
        <taxon>Spermatophyta</taxon>
        <taxon>Magnoliopsida</taxon>
        <taxon>Liliopsida</taxon>
        <taxon>Poales</taxon>
        <taxon>Poaceae</taxon>
        <taxon>PACMAD clade</taxon>
        <taxon>Panicoideae</taxon>
        <taxon>Panicodae</taxon>
        <taxon>Paniceae</taxon>
        <taxon>Anthephorinae</taxon>
        <taxon>Digitaria</taxon>
    </lineage>
</organism>
<dbReference type="OrthoDB" id="681034at2759"/>
<gene>
    <name evidence="1" type="ORF">HU200_056416</name>
</gene>
<dbReference type="EMBL" id="JACEFO010002381">
    <property type="protein sequence ID" value="KAF8662215.1"/>
    <property type="molecule type" value="Genomic_DNA"/>
</dbReference>
<sequence length="72" mass="8591">MMYTAWNVWKEHNRRIFEGKSQRSIQVARMIKNEMALLVQACGCGNPELFYFNVWLTNRVRVVSVIYETVYT</sequence>
<dbReference type="AlphaFoldDB" id="A0A835E3T7"/>
<evidence type="ECO:0000313" key="2">
    <source>
        <dbReference type="Proteomes" id="UP000636709"/>
    </source>
</evidence>
<reference evidence="1" key="1">
    <citation type="submission" date="2020-07" db="EMBL/GenBank/DDBJ databases">
        <title>Genome sequence and genetic diversity analysis of an under-domesticated orphan crop, white fonio (Digitaria exilis).</title>
        <authorList>
            <person name="Bennetzen J.L."/>
            <person name="Chen S."/>
            <person name="Ma X."/>
            <person name="Wang X."/>
            <person name="Yssel A.E.J."/>
            <person name="Chaluvadi S.R."/>
            <person name="Johnson M."/>
            <person name="Gangashetty P."/>
            <person name="Hamidou F."/>
            <person name="Sanogo M.D."/>
            <person name="Zwaenepoel A."/>
            <person name="Wallace J."/>
            <person name="Van De Peer Y."/>
            <person name="Van Deynze A."/>
        </authorList>
    </citation>
    <scope>NUCLEOTIDE SEQUENCE</scope>
    <source>
        <tissue evidence="1">Leaves</tissue>
    </source>
</reference>
<accession>A0A835E3T7</accession>
<evidence type="ECO:0000313" key="1">
    <source>
        <dbReference type="EMBL" id="KAF8662215.1"/>
    </source>
</evidence>
<keyword evidence="2" id="KW-1185">Reference proteome</keyword>
<comment type="caution">
    <text evidence="1">The sequence shown here is derived from an EMBL/GenBank/DDBJ whole genome shotgun (WGS) entry which is preliminary data.</text>
</comment>